<evidence type="ECO:0000313" key="4">
    <source>
        <dbReference type="EMBL" id="NVP03306.1"/>
    </source>
</evidence>
<evidence type="ECO:0000256" key="2">
    <source>
        <dbReference type="SAM" id="Coils"/>
    </source>
</evidence>
<accession>A0A850QXF9</accession>
<protein>
    <submittedName>
        <fullName evidence="4">ParB/RepB/Spo0J family partition protein</fullName>
    </submittedName>
</protein>
<dbReference type="SMART" id="SM00470">
    <property type="entry name" value="ParB"/>
    <property type="match status" value="1"/>
</dbReference>
<dbReference type="Gene3D" id="1.10.10.2830">
    <property type="match status" value="1"/>
</dbReference>
<dbReference type="PANTHER" id="PTHR33375:SF1">
    <property type="entry name" value="CHROMOSOME-PARTITIONING PROTEIN PARB-RELATED"/>
    <property type="match status" value="1"/>
</dbReference>
<proteinExistence type="inferred from homology"/>
<dbReference type="SUPFAM" id="SSF110849">
    <property type="entry name" value="ParB/Sulfiredoxin"/>
    <property type="match status" value="1"/>
</dbReference>
<dbReference type="InterPro" id="IPR050336">
    <property type="entry name" value="Chromosome_partition/occlusion"/>
</dbReference>
<dbReference type="GO" id="GO:0003677">
    <property type="term" value="F:DNA binding"/>
    <property type="evidence" value="ECO:0007669"/>
    <property type="project" value="InterPro"/>
</dbReference>
<dbReference type="SUPFAM" id="SSF109709">
    <property type="entry name" value="KorB DNA-binding domain-like"/>
    <property type="match status" value="1"/>
</dbReference>
<dbReference type="InterPro" id="IPR004437">
    <property type="entry name" value="ParB/RepB/Spo0J"/>
</dbReference>
<name>A0A850QXF9_PHODD</name>
<dbReference type="GO" id="GO:0005694">
    <property type="term" value="C:chromosome"/>
    <property type="evidence" value="ECO:0007669"/>
    <property type="project" value="TreeGrafter"/>
</dbReference>
<evidence type="ECO:0000313" key="5">
    <source>
        <dbReference type="Proteomes" id="UP000533429"/>
    </source>
</evidence>
<evidence type="ECO:0000259" key="3">
    <source>
        <dbReference type="SMART" id="SM00470"/>
    </source>
</evidence>
<dbReference type="PANTHER" id="PTHR33375">
    <property type="entry name" value="CHROMOSOME-PARTITIONING PROTEIN PARB-RELATED"/>
    <property type="match status" value="1"/>
</dbReference>
<dbReference type="InterPro" id="IPR003115">
    <property type="entry name" value="ParB_N"/>
</dbReference>
<evidence type="ECO:0000256" key="1">
    <source>
        <dbReference type="ARBA" id="ARBA00006295"/>
    </source>
</evidence>
<dbReference type="Gene3D" id="3.90.1530.30">
    <property type="match status" value="1"/>
</dbReference>
<gene>
    <name evidence="4" type="ORF">HWA77_24175</name>
</gene>
<dbReference type="EMBL" id="JABXOR010001567">
    <property type="protein sequence ID" value="NVP03306.1"/>
    <property type="molecule type" value="Genomic_DNA"/>
</dbReference>
<dbReference type="AlphaFoldDB" id="A0A850QXF9"/>
<comment type="caution">
    <text evidence="4">The sequence shown here is derived from an EMBL/GenBank/DDBJ whole genome shotgun (WGS) entry which is preliminary data.</text>
</comment>
<dbReference type="Pfam" id="PF02195">
    <property type="entry name" value="ParB_N"/>
    <property type="match status" value="1"/>
</dbReference>
<dbReference type="Proteomes" id="UP000533429">
    <property type="component" value="Unassembled WGS sequence"/>
</dbReference>
<feature type="coiled-coil region" evidence="2">
    <location>
        <begin position="352"/>
        <end position="391"/>
    </location>
</feature>
<dbReference type="NCBIfam" id="TIGR00180">
    <property type="entry name" value="parB_part"/>
    <property type="match status" value="1"/>
</dbReference>
<feature type="domain" description="ParB-like N-terminal" evidence="3">
    <location>
        <begin position="23"/>
        <end position="115"/>
    </location>
</feature>
<dbReference type="GO" id="GO:0007059">
    <property type="term" value="P:chromosome segregation"/>
    <property type="evidence" value="ECO:0007669"/>
    <property type="project" value="TreeGrafter"/>
</dbReference>
<dbReference type="InterPro" id="IPR036086">
    <property type="entry name" value="ParB/Sulfiredoxin_sf"/>
</dbReference>
<sequence length="617" mass="69348">MRDTFVVTDSNFDFSTVTNGAAIRVSPEIIDDLSIGGNHRRNDSRSKEFVDSIKAKGVLQSLTVRPNPLNKNRLELCAGYGRRNAAIQLGITDVPVVVFHYSDKEALEAQLAENKQRSDISIVDEADLAQSYYSLTNGDLKQAALTLGVSEAVFRDRLQLKRCTEEVLNALADPSNPLTAGHALVLSTFEDKMQNVTLDAIVKDPQTYTVKELKLRASKRLLPLSNAPFDKTECSTCIHNTGEQLSIMAFCDDGASDQKCSNPTCFDKKAKGWVATERKAAIEEKYGKTILWDVKPESDRVEVKADTVGEKQYQNGCLNCENKVNVVDDRPMRWGNFQLNQCIDTDCYKQCVRNLEEKRAEELSLRIEAEKEKVAAEKAAAEEKARLYREMMSGGDCSVDEMHDTVKEIELGVDNVVKQQQQEIERIQEQDVIAKQTSAQEDDNRLVLRGASAKRLGSDPQFRMALTLASLAHTTGYDGLGCEFGTLSQFVSISMTLTPQEIQAHMLRAVEFFAYESEKNNASELMIRALKETHDGKELAIQEWQPTNERLSIYNIMQIKQLCESSGFSVVYEQQKGDGSFEKLFKRKKGEITHEVSTFEYDWSDFAPKTLLKNFPK</sequence>
<reference evidence="4 5" key="1">
    <citation type="submission" date="2020-06" db="EMBL/GenBank/DDBJ databases">
        <title>Photobacterium damselae subsp. damselae comparative genomics.</title>
        <authorList>
            <person name="Osorio C.R."/>
        </authorList>
    </citation>
    <scope>NUCLEOTIDE SEQUENCE [LARGE SCALE GENOMIC DNA]</scope>
    <source>
        <strain evidence="4 5">TW250/03</strain>
    </source>
</reference>
<organism evidence="4 5">
    <name type="scientific">Photobacterium damselae subsp. damselae</name>
    <name type="common">Listonella damsela</name>
    <dbReference type="NCBI Taxonomy" id="85581"/>
    <lineage>
        <taxon>Bacteria</taxon>
        <taxon>Pseudomonadati</taxon>
        <taxon>Pseudomonadota</taxon>
        <taxon>Gammaproteobacteria</taxon>
        <taxon>Vibrionales</taxon>
        <taxon>Vibrionaceae</taxon>
        <taxon>Photobacterium</taxon>
    </lineage>
</organism>
<keyword evidence="2" id="KW-0175">Coiled coil</keyword>
<comment type="similarity">
    <text evidence="1">Belongs to the ParB family.</text>
</comment>